<proteinExistence type="predicted"/>
<evidence type="ECO:0000313" key="1">
    <source>
        <dbReference type="EMBL" id="STX38167.1"/>
    </source>
</evidence>
<dbReference type="AlphaFoldDB" id="A0A378ISH4"/>
<reference evidence="1 2" key="1">
    <citation type="submission" date="2018-06" db="EMBL/GenBank/DDBJ databases">
        <authorList>
            <consortium name="Pathogen Informatics"/>
            <person name="Doyle S."/>
        </authorList>
    </citation>
    <scope>NUCLEOTIDE SEQUENCE [LARGE SCALE GENOMIC DNA]</scope>
    <source>
        <strain evidence="1 2">NCTC11978</strain>
    </source>
</reference>
<name>A0A378ISH4_9GAMM</name>
<evidence type="ECO:0000313" key="2">
    <source>
        <dbReference type="Proteomes" id="UP000254033"/>
    </source>
</evidence>
<accession>A0A378ISH4</accession>
<sequence length="73" mass="8641">MKTCPCVITYGKVHRLKNYLLINKNTFFVFKGIVNKIKASRLWRLRLLSLFSISYPGITSWEQKLLSPVEKYF</sequence>
<organism evidence="1 2">
    <name type="scientific">Legionella feeleii</name>
    <dbReference type="NCBI Taxonomy" id="453"/>
    <lineage>
        <taxon>Bacteria</taxon>
        <taxon>Pseudomonadati</taxon>
        <taxon>Pseudomonadota</taxon>
        <taxon>Gammaproteobacteria</taxon>
        <taxon>Legionellales</taxon>
        <taxon>Legionellaceae</taxon>
        <taxon>Legionella</taxon>
    </lineage>
</organism>
<dbReference type="Proteomes" id="UP000254033">
    <property type="component" value="Unassembled WGS sequence"/>
</dbReference>
<gene>
    <name evidence="1" type="ORF">NCTC11978_01350</name>
</gene>
<protein>
    <submittedName>
        <fullName evidence="1">Uncharacterized protein</fullName>
    </submittedName>
</protein>
<dbReference type="EMBL" id="UGNY01000001">
    <property type="protein sequence ID" value="STX38167.1"/>
    <property type="molecule type" value="Genomic_DNA"/>
</dbReference>